<dbReference type="Proteomes" id="UP000887576">
    <property type="component" value="Unplaced"/>
</dbReference>
<name>A0AC34RGF4_9BILA</name>
<proteinExistence type="predicted"/>
<evidence type="ECO:0000313" key="2">
    <source>
        <dbReference type="WBParaSite" id="JU765_v2.g6500.t1"/>
    </source>
</evidence>
<evidence type="ECO:0000313" key="1">
    <source>
        <dbReference type="Proteomes" id="UP000887576"/>
    </source>
</evidence>
<protein>
    <submittedName>
        <fullName evidence="2">Uncharacterized protein</fullName>
    </submittedName>
</protein>
<organism evidence="1 2">
    <name type="scientific">Panagrolaimus sp. JU765</name>
    <dbReference type="NCBI Taxonomy" id="591449"/>
    <lineage>
        <taxon>Eukaryota</taxon>
        <taxon>Metazoa</taxon>
        <taxon>Ecdysozoa</taxon>
        <taxon>Nematoda</taxon>
        <taxon>Chromadorea</taxon>
        <taxon>Rhabditida</taxon>
        <taxon>Tylenchina</taxon>
        <taxon>Panagrolaimomorpha</taxon>
        <taxon>Panagrolaimoidea</taxon>
        <taxon>Panagrolaimidae</taxon>
        <taxon>Panagrolaimus</taxon>
    </lineage>
</organism>
<reference evidence="2" key="1">
    <citation type="submission" date="2022-11" db="UniProtKB">
        <authorList>
            <consortium name="WormBaseParasite"/>
        </authorList>
    </citation>
    <scope>IDENTIFICATION</scope>
</reference>
<sequence length="127" mass="14463">MRSLSVLAVLLAIIAIGETCHIIMKFKSETRNKFRVQVVVPALNQQSERILFTEPGEKKITIKGENCNKEHWVVRTWKQDGEGNWVNAKEVKAKFDGRGWIRTIIGDDYSPFFMDRSGILCSEGFCG</sequence>
<dbReference type="WBParaSite" id="JU765_v2.g6500.t1">
    <property type="protein sequence ID" value="JU765_v2.g6500.t1"/>
    <property type="gene ID" value="JU765_v2.g6500"/>
</dbReference>
<accession>A0AC34RGF4</accession>